<feature type="compositionally biased region" description="Pro residues" evidence="1">
    <location>
        <begin position="64"/>
        <end position="113"/>
    </location>
</feature>
<dbReference type="AlphaFoldDB" id="A0A167AAH3"/>
<dbReference type="OrthoDB" id="4870696at2759"/>
<dbReference type="EMBL" id="AZHA01000025">
    <property type="protein sequence ID" value="OAA38706.1"/>
    <property type="molecule type" value="Genomic_DNA"/>
</dbReference>
<comment type="caution">
    <text evidence="2">The sequence shown here is derived from an EMBL/GenBank/DDBJ whole genome shotgun (WGS) entry which is preliminary data.</text>
</comment>
<feature type="compositionally biased region" description="Low complexity" evidence="1">
    <location>
        <begin position="114"/>
        <end position="128"/>
    </location>
</feature>
<protein>
    <submittedName>
        <fullName evidence="2">Uncharacterized protein</fullName>
    </submittedName>
</protein>
<name>A0A167AAH3_9HYPO</name>
<organism evidence="2 3">
    <name type="scientific">Beauveria brongniartii RCEF 3172</name>
    <dbReference type="NCBI Taxonomy" id="1081107"/>
    <lineage>
        <taxon>Eukaryota</taxon>
        <taxon>Fungi</taxon>
        <taxon>Dikarya</taxon>
        <taxon>Ascomycota</taxon>
        <taxon>Pezizomycotina</taxon>
        <taxon>Sordariomycetes</taxon>
        <taxon>Hypocreomycetidae</taxon>
        <taxon>Hypocreales</taxon>
        <taxon>Cordycipitaceae</taxon>
        <taxon>Beauveria</taxon>
        <taxon>Beauveria brongniartii</taxon>
    </lineage>
</organism>
<accession>A0A167AAH3</accession>
<feature type="region of interest" description="Disordered" evidence="1">
    <location>
        <begin position="58"/>
        <end position="128"/>
    </location>
</feature>
<gene>
    <name evidence="2" type="ORF">BBO_06953</name>
</gene>
<dbReference type="Proteomes" id="UP000076863">
    <property type="component" value="Unassembled WGS sequence"/>
</dbReference>
<proteinExistence type="predicted"/>
<reference evidence="2 3" key="1">
    <citation type="journal article" date="2016" name="Genome Biol. Evol.">
        <title>Divergent and convergent evolution of fungal pathogenicity.</title>
        <authorList>
            <person name="Shang Y."/>
            <person name="Xiao G."/>
            <person name="Zheng P."/>
            <person name="Cen K."/>
            <person name="Zhan S."/>
            <person name="Wang C."/>
        </authorList>
    </citation>
    <scope>NUCLEOTIDE SEQUENCE [LARGE SCALE GENOMIC DNA]</scope>
    <source>
        <strain evidence="2 3">RCEF 3172</strain>
    </source>
</reference>
<evidence type="ECO:0000256" key="1">
    <source>
        <dbReference type="SAM" id="MobiDB-lite"/>
    </source>
</evidence>
<evidence type="ECO:0000313" key="2">
    <source>
        <dbReference type="EMBL" id="OAA38706.1"/>
    </source>
</evidence>
<sequence>MQNNNNHKITKPKEYYNGITSTNGEEKCLHATMLNFNHNNQQGTTTTTTTSSLALTPIQFDDTPLPPSPPAYSSLSPPPPAYTPLPPSPPPYSSLPSPPPYDTLLPPPPPYSPRPSRSSSSSSCSFSPRPTLPPIRTLLSCIGCALPSPPAHHHHITATTTDVSPRLPVFHARYYSSATAQHCKDASRDRHALFVLTSPSTSRGLYLGVAGSRRRGLRFHETPGDAPQNYTTATATAASSLRVSKFLGSVAAQDVDALGDICQRVYKDTFPVAVSAGRRKPQPRRRRSCRFLLYTVEAPPPPYSERRAVVAEPLASASHEWAAAVIALAQSVGLLLRD</sequence>
<evidence type="ECO:0000313" key="3">
    <source>
        <dbReference type="Proteomes" id="UP000076863"/>
    </source>
</evidence>
<keyword evidence="3" id="KW-1185">Reference proteome</keyword>